<dbReference type="eggNOG" id="ENOG502S18W">
    <property type="taxonomic scope" value="Eukaryota"/>
</dbReference>
<dbReference type="InterPro" id="IPR029045">
    <property type="entry name" value="ClpP/crotonase-like_dom_sf"/>
</dbReference>
<comment type="caution">
    <text evidence="3">The sequence shown here is derived from an EMBL/GenBank/DDBJ whole genome shotgun (WGS) entry which is preliminary data.</text>
</comment>
<feature type="domain" description="CPAF-like PDZ" evidence="2">
    <location>
        <begin position="4"/>
        <end position="97"/>
    </location>
</feature>
<evidence type="ECO:0000313" key="3">
    <source>
        <dbReference type="EMBL" id="EPS45938.1"/>
    </source>
</evidence>
<protein>
    <submittedName>
        <fullName evidence="3">Uncharacterized protein</fullName>
    </submittedName>
</protein>
<dbReference type="STRING" id="1284197.S8C2M4"/>
<feature type="domain" description="Tail specific protease" evidence="1">
    <location>
        <begin position="218"/>
        <end position="440"/>
    </location>
</feature>
<dbReference type="PANTHER" id="PTHR37049:SF4">
    <property type="entry name" value="RHODANESE DOMAIN-CONTAINING PROTEIN"/>
    <property type="match status" value="1"/>
</dbReference>
<reference evidence="3 4" key="1">
    <citation type="journal article" date="2013" name="PLoS Genet.">
        <title>Genomic mechanisms accounting for the adaptation to parasitism in nematode-trapping fungi.</title>
        <authorList>
            <person name="Meerupati T."/>
            <person name="Andersson K.M."/>
            <person name="Friman E."/>
            <person name="Kumar D."/>
            <person name="Tunlid A."/>
            <person name="Ahren D."/>
        </authorList>
    </citation>
    <scope>NUCLEOTIDE SEQUENCE [LARGE SCALE GENOMIC DNA]</scope>
    <source>
        <strain evidence="3 4">CBS 200.50</strain>
    </source>
</reference>
<proteinExistence type="predicted"/>
<dbReference type="InterPro" id="IPR005151">
    <property type="entry name" value="Tail-specific_protease"/>
</dbReference>
<dbReference type="Gene3D" id="3.90.226.10">
    <property type="entry name" value="2-enoyl-CoA Hydratase, Chain A, domain 1"/>
    <property type="match status" value="1"/>
</dbReference>
<evidence type="ECO:0000259" key="1">
    <source>
        <dbReference type="Pfam" id="PF03572"/>
    </source>
</evidence>
<dbReference type="Pfam" id="PF23658">
    <property type="entry name" value="PDZ_CPAF_rel"/>
    <property type="match status" value="1"/>
</dbReference>
<keyword evidence="4" id="KW-1185">Reference proteome</keyword>
<sequence>MYKPLVYVQNDLLDLGIDNTPHIIRIDGYEVEAWLAEFADFGNSQSPDARYNSIFSNRDPGSDGAFYSLWGWYPGKNYIDITFSNSSTVQYPYRAFARWNDILNWTGIADGRDFYNTIVLNPDYIPVETDSIISEPVPTSTAGPDYGNAHHIHDKRATRTRSMRVGTVTSSTRPSSTPTGDVQLIYFNAPFMRHRVGPFVQDLNAIVGGYFLNDTLGTAVIDISSFAAEDENALYQMPGFQQALYAFFDEVRRRESKKLIIDVRGNGGGIIALGFELYKQLFPAAPANSYYRFRAHEAAQIFAATAEAVATDNATEAQMRLIDTQGFEAVDDPASRAIRRAVNSGFSRQNVLDVRGNKPEDLKTFIGPYSLRGAVNDSVSLLVETNLNFSFGDADISGFGVLANFTDTPQPFAIPDILLLSDGTCASTCTIFAELLKREQANISTIVMGGRPNDSPSPHVGGVHGSRVLSYANLLQDTIDVVNIAPPENDEDAKYFAENLPLSLPFGFSYANINFRDAIRPEDPTQTPLQFILEPADCRLYFSPIGYSDSIYLWGELSEFKWGTRSNFTGCAVGGLQKGQASTGEVPPDPETMDIVNWITQGLNP</sequence>
<dbReference type="GO" id="GO:0006508">
    <property type="term" value="P:proteolysis"/>
    <property type="evidence" value="ECO:0007669"/>
    <property type="project" value="InterPro"/>
</dbReference>
<name>S8C2M4_DACHA</name>
<dbReference type="PANTHER" id="PTHR37049">
    <property type="entry name" value="PEPTIDASE S41 FAMILY PROTEIN"/>
    <property type="match status" value="1"/>
</dbReference>
<evidence type="ECO:0000259" key="2">
    <source>
        <dbReference type="Pfam" id="PF23658"/>
    </source>
</evidence>
<dbReference type="AlphaFoldDB" id="S8C2M4"/>
<dbReference type="Proteomes" id="UP000015100">
    <property type="component" value="Unassembled WGS sequence"/>
</dbReference>
<dbReference type="OMA" id="AQDMVML"/>
<gene>
    <name evidence="3" type="ORF">H072_64</name>
</gene>
<dbReference type="GO" id="GO:0008236">
    <property type="term" value="F:serine-type peptidase activity"/>
    <property type="evidence" value="ECO:0007669"/>
    <property type="project" value="InterPro"/>
</dbReference>
<accession>S8C2M4</accession>
<reference evidence="4" key="2">
    <citation type="submission" date="2013-04" db="EMBL/GenBank/DDBJ databases">
        <title>Genomic mechanisms accounting for the adaptation to parasitism in nematode-trapping fungi.</title>
        <authorList>
            <person name="Ahren D.G."/>
        </authorList>
    </citation>
    <scope>NUCLEOTIDE SEQUENCE [LARGE SCALE GENOMIC DNA]</scope>
    <source>
        <strain evidence="4">CBS 200.50</strain>
    </source>
</reference>
<dbReference type="InterPro" id="IPR056186">
    <property type="entry name" value="PDZ_CPAF-rel"/>
</dbReference>
<dbReference type="InterPro" id="IPR052766">
    <property type="entry name" value="S41A_metabolite_peptidase"/>
</dbReference>
<organism evidence="3 4">
    <name type="scientific">Dactylellina haptotyla (strain CBS 200.50)</name>
    <name type="common">Nematode-trapping fungus</name>
    <name type="synonym">Monacrosporium haptotylum</name>
    <dbReference type="NCBI Taxonomy" id="1284197"/>
    <lineage>
        <taxon>Eukaryota</taxon>
        <taxon>Fungi</taxon>
        <taxon>Dikarya</taxon>
        <taxon>Ascomycota</taxon>
        <taxon>Pezizomycotina</taxon>
        <taxon>Orbiliomycetes</taxon>
        <taxon>Orbiliales</taxon>
        <taxon>Orbiliaceae</taxon>
        <taxon>Dactylellina</taxon>
    </lineage>
</organism>
<dbReference type="HOGENOM" id="CLU_014251_1_1_1"/>
<dbReference type="Pfam" id="PF03572">
    <property type="entry name" value="Peptidase_S41"/>
    <property type="match status" value="1"/>
</dbReference>
<dbReference type="EMBL" id="AQGS01000002">
    <property type="protein sequence ID" value="EPS45938.1"/>
    <property type="molecule type" value="Genomic_DNA"/>
</dbReference>
<evidence type="ECO:0000313" key="4">
    <source>
        <dbReference type="Proteomes" id="UP000015100"/>
    </source>
</evidence>
<dbReference type="SUPFAM" id="SSF52096">
    <property type="entry name" value="ClpP/crotonase"/>
    <property type="match status" value="1"/>
</dbReference>
<dbReference type="OrthoDB" id="27214at2759"/>